<dbReference type="Pfam" id="PF06974">
    <property type="entry name" value="WS_DGAT_C"/>
    <property type="match status" value="1"/>
</dbReference>
<dbReference type="GO" id="GO:0047196">
    <property type="term" value="F:long-chain-alcohol O-fatty-acyltransferase activity"/>
    <property type="evidence" value="ECO:0007669"/>
    <property type="project" value="UniProtKB-EC"/>
</dbReference>
<dbReference type="InterPro" id="IPR023213">
    <property type="entry name" value="CAT-like_dom_sf"/>
</dbReference>
<comment type="catalytic activity">
    <reaction evidence="10">
        <text>an acyl-CoA + a 1,2-diacyl-sn-glycerol = a triacyl-sn-glycerol + CoA</text>
        <dbReference type="Rhea" id="RHEA:10868"/>
        <dbReference type="ChEBI" id="CHEBI:17815"/>
        <dbReference type="ChEBI" id="CHEBI:57287"/>
        <dbReference type="ChEBI" id="CHEBI:58342"/>
        <dbReference type="ChEBI" id="CHEBI:64615"/>
        <dbReference type="EC" id="2.3.1.20"/>
    </reaction>
</comment>
<evidence type="ECO:0000313" key="14">
    <source>
        <dbReference type="EMBL" id="KAH6822163.1"/>
    </source>
</evidence>
<gene>
    <name evidence="14" type="ORF">C2S53_000050</name>
</gene>
<comment type="caution">
    <text evidence="14">The sequence shown here is derived from an EMBL/GenBank/DDBJ whole genome shotgun (WGS) entry which is preliminary data.</text>
</comment>
<keyword evidence="7" id="KW-0012">Acyltransferase</keyword>
<evidence type="ECO:0000259" key="12">
    <source>
        <dbReference type="Pfam" id="PF03007"/>
    </source>
</evidence>
<feature type="transmembrane region" description="Helical" evidence="11">
    <location>
        <begin position="185"/>
        <end position="213"/>
    </location>
</feature>
<comment type="similarity">
    <text evidence="8">In the N-terminal section; belongs to the long-chain O-acyltransferase family.</text>
</comment>
<evidence type="ECO:0000256" key="6">
    <source>
        <dbReference type="ARBA" id="ARBA00022824"/>
    </source>
</evidence>
<dbReference type="GO" id="GO:0005886">
    <property type="term" value="C:plasma membrane"/>
    <property type="evidence" value="ECO:0007669"/>
    <property type="project" value="UniProtKB-SubCell"/>
</dbReference>
<evidence type="ECO:0000259" key="13">
    <source>
        <dbReference type="Pfam" id="PF06974"/>
    </source>
</evidence>
<evidence type="ECO:0008006" key="16">
    <source>
        <dbReference type="Google" id="ProtNLM"/>
    </source>
</evidence>
<evidence type="ECO:0000256" key="7">
    <source>
        <dbReference type="ARBA" id="ARBA00023315"/>
    </source>
</evidence>
<dbReference type="InterPro" id="IPR009721">
    <property type="entry name" value="O-acyltransferase_WSD1_C"/>
</dbReference>
<dbReference type="Pfam" id="PF03007">
    <property type="entry name" value="WS_DGAT_cat"/>
    <property type="match status" value="1"/>
</dbReference>
<organism evidence="14 15">
    <name type="scientific">Perilla frutescens var. hirtella</name>
    <name type="common">Perilla citriodora</name>
    <name type="synonym">Perilla setoyensis</name>
    <dbReference type="NCBI Taxonomy" id="608512"/>
    <lineage>
        <taxon>Eukaryota</taxon>
        <taxon>Viridiplantae</taxon>
        <taxon>Streptophyta</taxon>
        <taxon>Embryophyta</taxon>
        <taxon>Tracheophyta</taxon>
        <taxon>Spermatophyta</taxon>
        <taxon>Magnoliopsida</taxon>
        <taxon>eudicotyledons</taxon>
        <taxon>Gunneridae</taxon>
        <taxon>Pentapetalae</taxon>
        <taxon>asterids</taxon>
        <taxon>lamiids</taxon>
        <taxon>Lamiales</taxon>
        <taxon>Lamiaceae</taxon>
        <taxon>Nepetoideae</taxon>
        <taxon>Elsholtzieae</taxon>
        <taxon>Perilla</taxon>
    </lineage>
</organism>
<comment type="pathway">
    <text evidence="3">Glycerolipid metabolism; triacylglycerol biosynthesis.</text>
</comment>
<keyword evidence="11" id="KW-0472">Membrane</keyword>
<comment type="subcellular location">
    <subcellularLocation>
        <location evidence="1">Cell membrane</location>
        <topology evidence="1">Single-pass membrane protein</topology>
    </subcellularLocation>
    <subcellularLocation>
        <location evidence="2">Endoplasmic reticulum membrane</location>
    </subcellularLocation>
</comment>
<evidence type="ECO:0000256" key="4">
    <source>
        <dbReference type="ARBA" id="ARBA00005189"/>
    </source>
</evidence>
<dbReference type="PANTHER" id="PTHR31650">
    <property type="entry name" value="O-ACYLTRANSFERASE (WSD1-LIKE) FAMILY PROTEIN"/>
    <property type="match status" value="1"/>
</dbReference>
<feature type="domain" description="O-acyltransferase WSD1-like N-terminal" evidence="12">
    <location>
        <begin position="62"/>
        <end position="259"/>
    </location>
</feature>
<evidence type="ECO:0000256" key="9">
    <source>
        <dbReference type="ARBA" id="ARBA00047604"/>
    </source>
</evidence>
<keyword evidence="11" id="KW-1133">Transmembrane helix</keyword>
<dbReference type="InterPro" id="IPR045034">
    <property type="entry name" value="O-acyltransferase_WSD1-like"/>
</dbReference>
<evidence type="ECO:0000256" key="5">
    <source>
        <dbReference type="ARBA" id="ARBA00022679"/>
    </source>
</evidence>
<dbReference type="AlphaFoldDB" id="A0AAD4IV53"/>
<evidence type="ECO:0000313" key="15">
    <source>
        <dbReference type="Proteomes" id="UP001190926"/>
    </source>
</evidence>
<dbReference type="GO" id="GO:0019432">
    <property type="term" value="P:triglyceride biosynthetic process"/>
    <property type="evidence" value="ECO:0007669"/>
    <property type="project" value="TreeGrafter"/>
</dbReference>
<evidence type="ECO:0000256" key="2">
    <source>
        <dbReference type="ARBA" id="ARBA00004586"/>
    </source>
</evidence>
<dbReference type="InterPro" id="IPR004255">
    <property type="entry name" value="O-acyltransferase_WSD1_N"/>
</dbReference>
<name>A0AAD4IV53_PERFH</name>
<proteinExistence type="inferred from homology"/>
<dbReference type="EMBL" id="SDAM02001444">
    <property type="protein sequence ID" value="KAH6822163.1"/>
    <property type="molecule type" value="Genomic_DNA"/>
</dbReference>
<dbReference type="SUPFAM" id="SSF52777">
    <property type="entry name" value="CoA-dependent acyltransferases"/>
    <property type="match status" value="1"/>
</dbReference>
<dbReference type="GO" id="GO:0005789">
    <property type="term" value="C:endoplasmic reticulum membrane"/>
    <property type="evidence" value="ECO:0007669"/>
    <property type="project" value="UniProtKB-SubCell"/>
</dbReference>
<comment type="pathway">
    <text evidence="4">Lipid metabolism.</text>
</comment>
<feature type="domain" description="O-acyltransferase WSD1 C-terminal" evidence="13">
    <location>
        <begin position="330"/>
        <end position="474"/>
    </location>
</feature>
<keyword evidence="11" id="KW-0812">Transmembrane</keyword>
<comment type="catalytic activity">
    <reaction evidence="9">
        <text>a long chain fatty alcohol + a fatty acyl-CoA = a long-chain alcohol wax ester + CoA</text>
        <dbReference type="Rhea" id="RHEA:38443"/>
        <dbReference type="ChEBI" id="CHEBI:17135"/>
        <dbReference type="ChEBI" id="CHEBI:57287"/>
        <dbReference type="ChEBI" id="CHEBI:77636"/>
        <dbReference type="ChEBI" id="CHEBI:235323"/>
        <dbReference type="EC" id="2.3.1.75"/>
    </reaction>
</comment>
<accession>A0AAD4IV53</accession>
<dbReference type="PANTHER" id="PTHR31650:SF1">
    <property type="entry name" value="WAX ESTER SYNTHASE_DIACYLGLYCEROL ACYLTRANSFERASE 4-RELATED"/>
    <property type="match status" value="1"/>
</dbReference>
<protein>
    <recommendedName>
        <fullName evidence="16">Diacylglycerol O-acyltransferase</fullName>
    </recommendedName>
</protein>
<evidence type="ECO:0000256" key="8">
    <source>
        <dbReference type="ARBA" id="ARBA00024360"/>
    </source>
</evidence>
<feature type="transmembrane region" description="Helical" evidence="11">
    <location>
        <begin position="371"/>
        <end position="396"/>
    </location>
</feature>
<evidence type="ECO:0000256" key="10">
    <source>
        <dbReference type="ARBA" id="ARBA00048109"/>
    </source>
</evidence>
<keyword evidence="15" id="KW-1185">Reference proteome</keyword>
<dbReference type="GO" id="GO:0004144">
    <property type="term" value="F:diacylglycerol O-acyltransferase activity"/>
    <property type="evidence" value="ECO:0007669"/>
    <property type="project" value="UniProtKB-EC"/>
</dbReference>
<dbReference type="Proteomes" id="UP001190926">
    <property type="component" value="Unassembled WGS sequence"/>
</dbReference>
<evidence type="ECO:0000256" key="3">
    <source>
        <dbReference type="ARBA" id="ARBA00004771"/>
    </source>
</evidence>
<evidence type="ECO:0000256" key="11">
    <source>
        <dbReference type="SAM" id="Phobius"/>
    </source>
</evidence>
<dbReference type="Gene3D" id="3.30.559.10">
    <property type="entry name" value="Chloramphenicol acetyltransferase-like domain"/>
    <property type="match status" value="1"/>
</dbReference>
<reference evidence="14 15" key="1">
    <citation type="journal article" date="2021" name="Nat. Commun.">
        <title>Incipient diploidization of the medicinal plant Perilla within 10,000 years.</title>
        <authorList>
            <person name="Zhang Y."/>
            <person name="Shen Q."/>
            <person name="Leng L."/>
            <person name="Zhang D."/>
            <person name="Chen S."/>
            <person name="Shi Y."/>
            <person name="Ning Z."/>
            <person name="Chen S."/>
        </authorList>
    </citation>
    <scope>NUCLEOTIDE SEQUENCE [LARGE SCALE GENOMIC DNA]</scope>
    <source>
        <strain evidence="15">cv. PC099</strain>
    </source>
</reference>
<keyword evidence="5" id="KW-0808">Transferase</keyword>
<sequence>MLKEGEEEPASPSARLMQAPQFNLCIISAMGYYTKIDANLYKKCIQQTLLKHPRFSSILVTNNGKCSWKRTKVDVENHVFAMDLDPDMDSPDKFVENYATNLSGTPMDLTKPLWEIHILNVKTSDASSTALFKIHHSMGDGVSLMALCHACSRKINDPDSLPVFPSSEKQNRVVISDRGLIMNRFWGFVWTVMLVAFYTLMDITAFIATLWLVRDAKTPIKVEHGGAPQSQKRFVHRVVNLDDVKLIKTALNVSINDVVLGVTEAGISRYLNARYEKINENGAEIININGANSLPKSLRLRSTVVFNLRPSPTIKDLADMMEKEELKGMWGNLIGIVILPLKIDMLDNPLTYIRRAKSMMDRKKLSLGHKCAFLVMKLTMSLFGIKAAAAMTSAVFRNTTLTFSNVMGPKEEVNLFGHHLSYIAPSVYGFPQSLVVHHQSYADRLIISIGADEKLIPNPYQLCDDLVKSLQNIKEAVMKLDGNSLC</sequence>
<evidence type="ECO:0000256" key="1">
    <source>
        <dbReference type="ARBA" id="ARBA00004162"/>
    </source>
</evidence>
<keyword evidence="6" id="KW-0256">Endoplasmic reticulum</keyword>